<dbReference type="EMBL" id="LK391710">
    <property type="protein sequence ID" value="CDR97647.1"/>
    <property type="molecule type" value="Genomic_DNA"/>
</dbReference>
<dbReference type="Proteomes" id="UP000033188">
    <property type="component" value="Chromosome 4"/>
</dbReference>
<dbReference type="CDD" id="cd05402">
    <property type="entry name" value="NT_PAP_TUTase"/>
    <property type="match status" value="1"/>
</dbReference>
<evidence type="ECO:0000313" key="3">
    <source>
        <dbReference type="EMBL" id="CDR97647.1"/>
    </source>
</evidence>
<dbReference type="OMA" id="CVQIPNV"/>
<dbReference type="AlphaFoldDB" id="A0A061DC80"/>
<accession>A0A061DC80</accession>
<dbReference type="KEGG" id="bbig:BBBOND_0401390"/>
<feature type="compositionally biased region" description="Polar residues" evidence="1">
    <location>
        <begin position="158"/>
        <end position="172"/>
    </location>
</feature>
<proteinExistence type="predicted"/>
<feature type="region of interest" description="Disordered" evidence="1">
    <location>
        <begin position="143"/>
        <end position="172"/>
    </location>
</feature>
<dbReference type="GO" id="GO:0016779">
    <property type="term" value="F:nucleotidyltransferase activity"/>
    <property type="evidence" value="ECO:0007669"/>
    <property type="project" value="TreeGrafter"/>
</dbReference>
<feature type="domain" description="Poly(A) RNA polymerase mitochondrial-like central palm" evidence="2">
    <location>
        <begin position="172"/>
        <end position="311"/>
    </location>
</feature>
<evidence type="ECO:0000259" key="2">
    <source>
        <dbReference type="Pfam" id="PF22600"/>
    </source>
</evidence>
<dbReference type="PANTHER" id="PTHR12271">
    <property type="entry name" value="POLY A POLYMERASE CID PAP -RELATED"/>
    <property type="match status" value="1"/>
</dbReference>
<dbReference type="SUPFAM" id="SSF81631">
    <property type="entry name" value="PAP/OAS1 substrate-binding domain"/>
    <property type="match status" value="1"/>
</dbReference>
<gene>
    <name evidence="3" type="ORF">BBBOND_0401390</name>
</gene>
<dbReference type="STRING" id="5866.A0A061DC80"/>
<protein>
    <submittedName>
        <fullName evidence="3">-Poly(A) RNA polymerase GLD2</fullName>
    </submittedName>
</protein>
<dbReference type="Pfam" id="PF22600">
    <property type="entry name" value="MTPAP-like_central"/>
    <property type="match status" value="1"/>
</dbReference>
<dbReference type="PANTHER" id="PTHR12271:SF40">
    <property type="entry name" value="POLY(A) RNA POLYMERASE GLD2"/>
    <property type="match status" value="1"/>
</dbReference>
<dbReference type="RefSeq" id="XP_012769833.1">
    <property type="nucleotide sequence ID" value="XM_012914379.1"/>
</dbReference>
<dbReference type="InterPro" id="IPR054708">
    <property type="entry name" value="MTPAP-like_central"/>
</dbReference>
<keyword evidence="4" id="KW-1185">Reference proteome</keyword>
<sequence length="509" mass="57033">MTRAMCKESVKVAWSRVLHSHVYGAALRLLDQFVRLERKQFQYCRSAKLSSARAVDIKDENRGTDKLENQIEDDAYARETFNGDASSHYPFNLADVDRRRNWRTAFSPFKKRAAEIKHVSANQGRSICQDVDLKSIKIAGENESVSTEASRKGGVTGSGTAERSSEPSYTNKSALTAEQQSLRNKSIASCIESYLRERLNPKCSVGVFGSAINGLWTDASDLDICVQIPNVTSRSAIIRNLRRIAFLLQPLAPGRAFENRFTAKIPILHWKNEKPNKRIGDPLIQSLGSSIDISVNNVLAISNSALLGTYVACDSRVKDLVLALKKWARCRDLNDRSKGTLGSFALSLMAIHFLQRCNPPVLVSLQDLAIADNESPKYVSGIDVRFTTNMRRIKEELNWASKGVPNGMTVAELLQAFFYYFGWTYTKNTQLPICIRSVDFQYMDTPLSFAHKSAGIDLDEKFMHVDNPFEVGVDVANISFHQRIRIVTELRRAYQILRAGGSYDDILAG</sequence>
<name>A0A061DC80_BABBI</name>
<dbReference type="InterPro" id="IPR043519">
    <property type="entry name" value="NT_sf"/>
</dbReference>
<dbReference type="GeneID" id="24566188"/>
<dbReference type="GO" id="GO:0031123">
    <property type="term" value="P:RNA 3'-end processing"/>
    <property type="evidence" value="ECO:0007669"/>
    <property type="project" value="TreeGrafter"/>
</dbReference>
<evidence type="ECO:0000313" key="4">
    <source>
        <dbReference type="Proteomes" id="UP000033188"/>
    </source>
</evidence>
<evidence type="ECO:0000256" key="1">
    <source>
        <dbReference type="SAM" id="MobiDB-lite"/>
    </source>
</evidence>
<organism evidence="3 4">
    <name type="scientific">Babesia bigemina</name>
    <dbReference type="NCBI Taxonomy" id="5866"/>
    <lineage>
        <taxon>Eukaryota</taxon>
        <taxon>Sar</taxon>
        <taxon>Alveolata</taxon>
        <taxon>Apicomplexa</taxon>
        <taxon>Aconoidasida</taxon>
        <taxon>Piroplasmida</taxon>
        <taxon>Babesiidae</taxon>
        <taxon>Babesia</taxon>
    </lineage>
</organism>
<dbReference type="OrthoDB" id="2274644at2759"/>
<reference evidence="4" key="1">
    <citation type="journal article" date="2014" name="Nucleic Acids Res.">
        <title>The evolutionary dynamics of variant antigen genes in Babesia reveal a history of genomic innovation underlying host-parasite interaction.</title>
        <authorList>
            <person name="Jackson A.P."/>
            <person name="Otto T.D."/>
            <person name="Darby A."/>
            <person name="Ramaprasad A."/>
            <person name="Xia D."/>
            <person name="Echaide I.E."/>
            <person name="Farber M."/>
            <person name="Gahlot S."/>
            <person name="Gamble J."/>
            <person name="Gupta D."/>
            <person name="Gupta Y."/>
            <person name="Jackson L."/>
            <person name="Malandrin L."/>
            <person name="Malas T.B."/>
            <person name="Moussa E."/>
            <person name="Nair M."/>
            <person name="Reid A.J."/>
            <person name="Sanders M."/>
            <person name="Sharma J."/>
            <person name="Tracey A."/>
            <person name="Quail M.A."/>
            <person name="Weir W."/>
            <person name="Wastling J.M."/>
            <person name="Hall N."/>
            <person name="Willadsen P."/>
            <person name="Lingelbach K."/>
            <person name="Shiels B."/>
            <person name="Tait A."/>
            <person name="Berriman M."/>
            <person name="Allred D.R."/>
            <person name="Pain A."/>
        </authorList>
    </citation>
    <scope>NUCLEOTIDE SEQUENCE [LARGE SCALE GENOMIC DNA]</scope>
    <source>
        <strain evidence="4">Bond</strain>
    </source>
</reference>
<dbReference type="Gene3D" id="3.30.460.10">
    <property type="entry name" value="Beta Polymerase, domain 2"/>
    <property type="match status" value="1"/>
</dbReference>
<dbReference type="Gene3D" id="1.10.1410.10">
    <property type="match status" value="1"/>
</dbReference>
<dbReference type="SUPFAM" id="SSF81301">
    <property type="entry name" value="Nucleotidyltransferase"/>
    <property type="match status" value="1"/>
</dbReference>
<dbReference type="VEuPathDB" id="PiroplasmaDB:BBBOND_0401390"/>